<proteinExistence type="predicted"/>
<name>A0A4U5ND01_STECR</name>
<reference evidence="2 3" key="1">
    <citation type="journal article" date="2015" name="Genome Biol.">
        <title>Comparative genomics of Steinernema reveals deeply conserved gene regulatory networks.</title>
        <authorList>
            <person name="Dillman A.R."/>
            <person name="Macchietto M."/>
            <person name="Porter C.F."/>
            <person name="Rogers A."/>
            <person name="Williams B."/>
            <person name="Antoshechkin I."/>
            <person name="Lee M.M."/>
            <person name="Goodwin Z."/>
            <person name="Lu X."/>
            <person name="Lewis E.E."/>
            <person name="Goodrich-Blair H."/>
            <person name="Stock S.P."/>
            <person name="Adams B.J."/>
            <person name="Sternberg P.W."/>
            <person name="Mortazavi A."/>
        </authorList>
    </citation>
    <scope>NUCLEOTIDE SEQUENCE [LARGE SCALE GENOMIC DNA]</scope>
    <source>
        <strain evidence="2 3">ALL</strain>
    </source>
</reference>
<dbReference type="EMBL" id="AZBU02000004">
    <property type="protein sequence ID" value="TKR80584.1"/>
    <property type="molecule type" value="Genomic_DNA"/>
</dbReference>
<organism evidence="2 3">
    <name type="scientific">Steinernema carpocapsae</name>
    <name type="common">Entomopathogenic nematode</name>
    <dbReference type="NCBI Taxonomy" id="34508"/>
    <lineage>
        <taxon>Eukaryota</taxon>
        <taxon>Metazoa</taxon>
        <taxon>Ecdysozoa</taxon>
        <taxon>Nematoda</taxon>
        <taxon>Chromadorea</taxon>
        <taxon>Rhabditida</taxon>
        <taxon>Tylenchina</taxon>
        <taxon>Panagrolaimomorpha</taxon>
        <taxon>Strongyloidoidea</taxon>
        <taxon>Steinernematidae</taxon>
        <taxon>Steinernema</taxon>
    </lineage>
</organism>
<evidence type="ECO:0000313" key="2">
    <source>
        <dbReference type="EMBL" id="TKR80584.1"/>
    </source>
</evidence>
<keyword evidence="3" id="KW-1185">Reference proteome</keyword>
<evidence type="ECO:0000313" key="3">
    <source>
        <dbReference type="Proteomes" id="UP000298663"/>
    </source>
</evidence>
<sequence length="85" mass="10034">MSPPRKPPLRPRSKETTRRSWRLKTSASASFTFEPKEVYVDFCGHNLQINTCKENPLASDKAIHKFHRHYRLPENVHLDTFWEIG</sequence>
<protein>
    <recommendedName>
        <fullName evidence="4">SHSP domain-containing protein</fullName>
    </recommendedName>
</protein>
<dbReference type="CDD" id="cd06464">
    <property type="entry name" value="ACD_sHsps-like"/>
    <property type="match status" value="1"/>
</dbReference>
<feature type="region of interest" description="Disordered" evidence="1">
    <location>
        <begin position="1"/>
        <end position="21"/>
    </location>
</feature>
<comment type="caution">
    <text evidence="2">The sequence shown here is derived from an EMBL/GenBank/DDBJ whole genome shotgun (WGS) entry which is preliminary data.</text>
</comment>
<evidence type="ECO:0008006" key="4">
    <source>
        <dbReference type="Google" id="ProtNLM"/>
    </source>
</evidence>
<accession>A0A4U5ND01</accession>
<gene>
    <name evidence="2" type="ORF">L596_014637</name>
</gene>
<evidence type="ECO:0000256" key="1">
    <source>
        <dbReference type="SAM" id="MobiDB-lite"/>
    </source>
</evidence>
<dbReference type="AlphaFoldDB" id="A0A4U5ND01"/>
<dbReference type="Proteomes" id="UP000298663">
    <property type="component" value="Unassembled WGS sequence"/>
</dbReference>
<reference evidence="2 3" key="2">
    <citation type="journal article" date="2019" name="G3 (Bethesda)">
        <title>Hybrid Assembly of the Genome of the Entomopathogenic Nematode Steinernema carpocapsae Identifies the X-Chromosome.</title>
        <authorList>
            <person name="Serra L."/>
            <person name="Macchietto M."/>
            <person name="Macias-Munoz A."/>
            <person name="McGill C.J."/>
            <person name="Rodriguez I.M."/>
            <person name="Rodriguez B."/>
            <person name="Murad R."/>
            <person name="Mortazavi A."/>
        </authorList>
    </citation>
    <scope>NUCLEOTIDE SEQUENCE [LARGE SCALE GENOMIC DNA]</scope>
    <source>
        <strain evidence="2 3">ALL</strain>
    </source>
</reference>